<dbReference type="GO" id="GO:0007399">
    <property type="term" value="P:nervous system development"/>
    <property type="evidence" value="ECO:0007669"/>
    <property type="project" value="TreeGrafter"/>
</dbReference>
<dbReference type="GO" id="GO:0005201">
    <property type="term" value="F:extracellular matrix structural constituent"/>
    <property type="evidence" value="ECO:0007669"/>
    <property type="project" value="TreeGrafter"/>
</dbReference>
<name>Q4RP13_TETNG</name>
<dbReference type="CDD" id="cd00063">
    <property type="entry name" value="FN3"/>
    <property type="match status" value="3"/>
</dbReference>
<dbReference type="GO" id="GO:0007160">
    <property type="term" value="P:cell-matrix adhesion"/>
    <property type="evidence" value="ECO:0007669"/>
    <property type="project" value="TreeGrafter"/>
</dbReference>
<evidence type="ECO:0000259" key="5">
    <source>
        <dbReference type="PROSITE" id="PS50853"/>
    </source>
</evidence>
<organism evidence="6">
    <name type="scientific">Tetraodon nigroviridis</name>
    <name type="common">Spotted green pufferfish</name>
    <name type="synonym">Chelonodon nigroviridis</name>
    <dbReference type="NCBI Taxonomy" id="99883"/>
    <lineage>
        <taxon>Eukaryota</taxon>
        <taxon>Metazoa</taxon>
        <taxon>Chordata</taxon>
        <taxon>Craniata</taxon>
        <taxon>Vertebrata</taxon>
        <taxon>Euteleostomi</taxon>
        <taxon>Actinopterygii</taxon>
        <taxon>Neopterygii</taxon>
        <taxon>Teleostei</taxon>
        <taxon>Neoteleostei</taxon>
        <taxon>Acanthomorphata</taxon>
        <taxon>Eupercaria</taxon>
        <taxon>Tetraodontiformes</taxon>
        <taxon>Tetradontoidea</taxon>
        <taxon>Tetraodontidae</taxon>
        <taxon>Tetraodon</taxon>
    </lineage>
</organism>
<dbReference type="GO" id="GO:0007507">
    <property type="term" value="P:heart development"/>
    <property type="evidence" value="ECO:0007669"/>
    <property type="project" value="TreeGrafter"/>
</dbReference>
<dbReference type="Gene3D" id="2.60.40.10">
    <property type="entry name" value="Immunoglobulins"/>
    <property type="match status" value="3"/>
</dbReference>
<dbReference type="EMBL" id="CAAE01015009">
    <property type="protein sequence ID" value="CAG09869.1"/>
    <property type="molecule type" value="Genomic_DNA"/>
</dbReference>
<accession>Q4RP13</accession>
<feature type="domain" description="Fibronectin type-III" evidence="5">
    <location>
        <begin position="89"/>
        <end position="178"/>
    </location>
</feature>
<protein>
    <submittedName>
        <fullName evidence="6">(spotted green pufferfish) hypothetical protein</fullName>
    </submittedName>
</protein>
<keyword evidence="3" id="KW-1015">Disulfide bond</keyword>
<comment type="caution">
    <text evidence="6">The sequence shown here is derived from an EMBL/GenBank/DDBJ whole genome shotgun (WGS) entry which is preliminary data.</text>
</comment>
<dbReference type="Pfam" id="PF00041">
    <property type="entry name" value="fn3"/>
    <property type="match status" value="2"/>
</dbReference>
<sequence length="260" mass="28852">MDVYDEQTTTMRVRWEEVKDATGYILRYDAINATQPTVEQEVRVGRDKTDTQLVRLLPNTAYGISVLALHGESASKPLSDQGVTLPLPPAGQLRVRDVTHSTMNLDWDAAPGPVEKYLITYKPENGEARELEVGGDVTNKDLDNLISQTEYSLAVTPIYDDAGPGQPMMGDAITGRNGSFADHADTMEHCSRDHARLPFPCSVDVVPAPKNLQFSDVTQTSFRATWEHGAPDVALYRIGWKKVGEDDFQYVSKNHLCRNS</sequence>
<dbReference type="FunFam" id="2.60.40.10:FF:000480">
    <property type="entry name" value="Collagen, type XII, alpha 1"/>
    <property type="match status" value="1"/>
</dbReference>
<dbReference type="PROSITE" id="PS50853">
    <property type="entry name" value="FN3"/>
    <property type="match status" value="2"/>
</dbReference>
<keyword evidence="2" id="KW-0130">Cell adhesion</keyword>
<reference evidence="6" key="1">
    <citation type="journal article" date="2004" name="Nature">
        <title>Genome duplication in the teleost fish Tetraodon nigroviridis reveals the early vertebrate proto-karyotype.</title>
        <authorList>
            <person name="Jaillon O."/>
            <person name="Aury J.-M."/>
            <person name="Brunet F."/>
            <person name="Petit J.-L."/>
            <person name="Stange-Thomann N."/>
            <person name="Mauceli E."/>
            <person name="Bouneau L."/>
            <person name="Fischer C."/>
            <person name="Ozouf-Costaz C."/>
            <person name="Bernot A."/>
            <person name="Nicaud S."/>
            <person name="Jaffe D."/>
            <person name="Fisher S."/>
            <person name="Lutfalla G."/>
            <person name="Dossat C."/>
            <person name="Segurens B."/>
            <person name="Dasilva C."/>
            <person name="Salanoubat M."/>
            <person name="Levy M."/>
            <person name="Boudet N."/>
            <person name="Castellano S."/>
            <person name="Anthouard V."/>
            <person name="Jubin C."/>
            <person name="Castelli V."/>
            <person name="Katinka M."/>
            <person name="Vacherie B."/>
            <person name="Biemont C."/>
            <person name="Skalli Z."/>
            <person name="Cattolico L."/>
            <person name="Poulain J."/>
            <person name="De Berardinis V."/>
            <person name="Cruaud C."/>
            <person name="Duprat S."/>
            <person name="Brottier P."/>
            <person name="Coutanceau J.-P."/>
            <person name="Gouzy J."/>
            <person name="Parra G."/>
            <person name="Lardier G."/>
            <person name="Chapple C."/>
            <person name="McKernan K.J."/>
            <person name="McEwan P."/>
            <person name="Bosak S."/>
            <person name="Kellis M."/>
            <person name="Volff J.-N."/>
            <person name="Guigo R."/>
            <person name="Zody M.C."/>
            <person name="Mesirov J."/>
            <person name="Lindblad-Toh K."/>
            <person name="Birren B."/>
            <person name="Nusbaum C."/>
            <person name="Kahn D."/>
            <person name="Robinson-Rechavi M."/>
            <person name="Laudet V."/>
            <person name="Schachter V."/>
            <person name="Quetier F."/>
            <person name="Saurin W."/>
            <person name="Scarpelli C."/>
            <person name="Wincker P."/>
            <person name="Lander E.S."/>
            <person name="Weissenbach J."/>
            <person name="Roest Crollius H."/>
        </authorList>
    </citation>
    <scope>NUCLEOTIDE SEQUENCE [LARGE SCALE GENOMIC DNA]</scope>
</reference>
<evidence type="ECO:0000256" key="3">
    <source>
        <dbReference type="ARBA" id="ARBA00023157"/>
    </source>
</evidence>
<keyword evidence="4" id="KW-0325">Glycoprotein</keyword>
<proteinExistence type="predicted"/>
<dbReference type="InterPro" id="IPR003961">
    <property type="entry name" value="FN3_dom"/>
</dbReference>
<dbReference type="PANTHER" id="PTHR46708">
    <property type="entry name" value="TENASCIN"/>
    <property type="match status" value="1"/>
</dbReference>
<dbReference type="GO" id="GO:0007044">
    <property type="term" value="P:cell-substrate junction assembly"/>
    <property type="evidence" value="ECO:0007669"/>
    <property type="project" value="TreeGrafter"/>
</dbReference>
<gene>
    <name evidence="6" type="ORF">GSTENG00031321001</name>
</gene>
<dbReference type="InterPro" id="IPR013783">
    <property type="entry name" value="Ig-like_fold"/>
</dbReference>
<evidence type="ECO:0000256" key="2">
    <source>
        <dbReference type="ARBA" id="ARBA00022889"/>
    </source>
</evidence>
<evidence type="ECO:0000313" key="6">
    <source>
        <dbReference type="EMBL" id="CAG09869.1"/>
    </source>
</evidence>
<dbReference type="AlphaFoldDB" id="Q4RP13"/>
<dbReference type="KEGG" id="tng:GSTEN00031321G001"/>
<dbReference type="SUPFAM" id="SSF49265">
    <property type="entry name" value="Fibronectin type III"/>
    <property type="match status" value="3"/>
</dbReference>
<dbReference type="InterPro" id="IPR050991">
    <property type="entry name" value="ECM_Regulatory_Proteins"/>
</dbReference>
<dbReference type="GO" id="GO:0043394">
    <property type="term" value="F:proteoglycan binding"/>
    <property type="evidence" value="ECO:0007669"/>
    <property type="project" value="TreeGrafter"/>
</dbReference>
<dbReference type="SMART" id="SM00060">
    <property type="entry name" value="FN3"/>
    <property type="match status" value="2"/>
</dbReference>
<reference evidence="6" key="2">
    <citation type="submission" date="2004-02" db="EMBL/GenBank/DDBJ databases">
        <authorList>
            <consortium name="Genoscope"/>
            <consortium name="Whitehead Institute Centre for Genome Research"/>
        </authorList>
    </citation>
    <scope>NUCLEOTIDE SEQUENCE</scope>
</reference>
<keyword evidence="1" id="KW-0677">Repeat</keyword>
<dbReference type="InterPro" id="IPR036116">
    <property type="entry name" value="FN3_sf"/>
</dbReference>
<evidence type="ECO:0000256" key="4">
    <source>
        <dbReference type="ARBA" id="ARBA00023180"/>
    </source>
</evidence>
<dbReference type="PANTHER" id="PTHR46708:SF8">
    <property type="entry name" value="FIBRONECTIN"/>
    <property type="match status" value="1"/>
</dbReference>
<evidence type="ECO:0000256" key="1">
    <source>
        <dbReference type="ARBA" id="ARBA00022737"/>
    </source>
</evidence>
<feature type="domain" description="Fibronectin type-III" evidence="5">
    <location>
        <begin position="1"/>
        <end position="88"/>
    </location>
</feature>
<dbReference type="OrthoDB" id="8953934at2759"/>
<dbReference type="GO" id="GO:0005178">
    <property type="term" value="F:integrin binding"/>
    <property type="evidence" value="ECO:0007669"/>
    <property type="project" value="TreeGrafter"/>
</dbReference>